<evidence type="ECO:0000256" key="1">
    <source>
        <dbReference type="SAM" id="Phobius"/>
    </source>
</evidence>
<evidence type="ECO:0000313" key="4">
    <source>
        <dbReference type="Proteomes" id="UP000028042"/>
    </source>
</evidence>
<dbReference type="eggNOG" id="COG1413">
    <property type="taxonomic scope" value="Bacteria"/>
</dbReference>
<evidence type="ECO:0000313" key="2">
    <source>
        <dbReference type="EMBL" id="AJA51553.1"/>
    </source>
</evidence>
<dbReference type="Pfam" id="PF13646">
    <property type="entry name" value="HEAT_2"/>
    <property type="match status" value="1"/>
</dbReference>
<dbReference type="GO" id="GO:0016829">
    <property type="term" value="F:lyase activity"/>
    <property type="evidence" value="ECO:0007669"/>
    <property type="project" value="UniProtKB-KW"/>
</dbReference>
<dbReference type="GO" id="GO:0016491">
    <property type="term" value="F:oxidoreductase activity"/>
    <property type="evidence" value="ECO:0007669"/>
    <property type="project" value="TreeGrafter"/>
</dbReference>
<keyword evidence="5" id="KW-1185">Reference proteome</keyword>
<reference evidence="3 4" key="3">
    <citation type="journal article" name="Genome Announc.">
        <title>Improved Draft Genome Sequence of Clostridium pasteurianum Strain ATCC 6013 (DSM 525) Using a Hybrid Next-Generation Sequencing Approach.</title>
        <authorList>
            <person name="Pyne M.E."/>
            <person name="Utturkar S."/>
            <person name="Brown S.D."/>
            <person name="Moo-Young M."/>
            <person name="Chung D.A."/>
            <person name="Chou C.P."/>
        </authorList>
    </citation>
    <scope>NUCLEOTIDE SEQUENCE [LARGE SCALE GENOMIC DNA]</scope>
    <source>
        <strain evidence="3 4">ATCC 6013</strain>
    </source>
</reference>
<dbReference type="RefSeq" id="WP_003447286.1">
    <property type="nucleotide sequence ID" value="NZ_ANZB01000014.1"/>
</dbReference>
<keyword evidence="2" id="KW-0456">Lyase</keyword>
<feature type="transmembrane region" description="Helical" evidence="1">
    <location>
        <begin position="6"/>
        <end position="25"/>
    </location>
</feature>
<keyword evidence="1" id="KW-0472">Membrane</keyword>
<proteinExistence type="predicted"/>
<dbReference type="AlphaFoldDB" id="A0A0H3J8Z0"/>
<dbReference type="PANTHER" id="PTHR12697">
    <property type="entry name" value="PBS LYASE HEAT-LIKE PROTEIN"/>
    <property type="match status" value="1"/>
</dbReference>
<dbReference type="PATRIC" id="fig|1262449.3.peg.3429"/>
<reference evidence="2 5" key="1">
    <citation type="journal article" date="2015" name="Genome Announc.">
        <title>Complete Genome Sequence of the Nitrogen-Fixing and Solvent-Producing Clostridium pasteurianum DSM 525.</title>
        <authorList>
            <person name="Poehlein A."/>
            <person name="Grosse-Honebrink A."/>
            <person name="Zhang Y."/>
            <person name="Minton N.P."/>
            <person name="Daniel R."/>
        </authorList>
    </citation>
    <scope>NUCLEOTIDE SEQUENCE [LARGE SCALE GENOMIC DNA]</scope>
    <source>
        <strain evidence="2">DSM 525</strain>
        <strain evidence="5">DSM 525 / ATCC 6013</strain>
    </source>
</reference>
<sequence>MEKYVYFSIMFFSLIIFFLYIYILYEKTSKIYKNKRIEKYDIKVTPYIDSTLDKIINGQDIDFDILEYIKSQCENKYKRAIIERRLLHSLENFKGDFCKKITELCEYIGIVQYEIDNFKNRNLHQKALASKKLGQFRSKYALEPLLKEIHIKNNDVKYNILLALSKIGEEEAFIKVFENIDASVDLSERSLIEIVDSFEGDKNKIYKRMIDSDNNFSACVFIKSAGNCKDKSLSDTIAKYLFSEDKERRIAAVKAIGNIADVNYLDDIIKLLEDSAWEVRAIAAKVLNNFKNSKILIPLAKSLSDSQWYVRYNAAISILNNKEGIDTISYIFKGEDRFAKDIVISAMENSPNDKLYLYENSEDDKKRQLAAEIKKYIAMRDKELEYEYNDAG</sequence>
<dbReference type="Proteomes" id="UP000028042">
    <property type="component" value="Unassembled WGS sequence"/>
</dbReference>
<dbReference type="SUPFAM" id="SSF48371">
    <property type="entry name" value="ARM repeat"/>
    <property type="match status" value="1"/>
</dbReference>
<dbReference type="EMBL" id="CP009268">
    <property type="protein sequence ID" value="AJA51553.1"/>
    <property type="molecule type" value="Genomic_DNA"/>
</dbReference>
<evidence type="ECO:0000313" key="3">
    <source>
        <dbReference type="EMBL" id="KRU12440.1"/>
    </source>
</evidence>
<dbReference type="KEGG" id="cpat:CLPA_c14900"/>
<dbReference type="InterPro" id="IPR011989">
    <property type="entry name" value="ARM-like"/>
</dbReference>
<organism evidence="2 5">
    <name type="scientific">Clostridium pasteurianum DSM 525 = ATCC 6013</name>
    <dbReference type="NCBI Taxonomy" id="1262449"/>
    <lineage>
        <taxon>Bacteria</taxon>
        <taxon>Bacillati</taxon>
        <taxon>Bacillota</taxon>
        <taxon>Clostridia</taxon>
        <taxon>Eubacteriales</taxon>
        <taxon>Clostridiaceae</taxon>
        <taxon>Clostridium</taxon>
    </lineage>
</organism>
<keyword evidence="1" id="KW-0812">Transmembrane</keyword>
<dbReference type="InterPro" id="IPR004155">
    <property type="entry name" value="PBS_lyase_HEAT"/>
</dbReference>
<dbReference type="KEGG" id="cpae:CPAST_c14900"/>
<dbReference type="InterPro" id="IPR016024">
    <property type="entry name" value="ARM-type_fold"/>
</dbReference>
<dbReference type="Gene3D" id="1.25.10.10">
    <property type="entry name" value="Leucine-rich Repeat Variant"/>
    <property type="match status" value="1"/>
</dbReference>
<gene>
    <name evidence="2" type="ORF">CLPA_c14900</name>
    <name evidence="3" type="ORF">CP6013_01687</name>
</gene>
<dbReference type="PANTHER" id="PTHR12697:SF5">
    <property type="entry name" value="DEOXYHYPUSINE HYDROXYLASE"/>
    <property type="match status" value="1"/>
</dbReference>
<dbReference type="GeneID" id="93073663"/>
<dbReference type="SMART" id="SM00567">
    <property type="entry name" value="EZ_HEAT"/>
    <property type="match status" value="2"/>
</dbReference>
<protein>
    <submittedName>
        <fullName evidence="2">HEAT repeat-containing PBS lyase</fullName>
    </submittedName>
</protein>
<reference evidence="3" key="2">
    <citation type="submission" date="2015-10" db="EMBL/GenBank/DDBJ databases">
        <title>Improved Draft Genome Sequence of Clostridium pasteurianum Strain ATCC 6013 (DSM 525) Using a Hybrid Next-Generation Sequencing Approach.</title>
        <authorList>
            <person name="Pyne M.E."/>
            <person name="Utturkar S.M."/>
            <person name="Brown S.D."/>
            <person name="Moo-Young M."/>
            <person name="Chung D.A."/>
            <person name="Chou P.C."/>
        </authorList>
    </citation>
    <scope>NUCLEOTIDE SEQUENCE</scope>
    <source>
        <strain evidence="3">ATCC 6013</strain>
    </source>
</reference>
<evidence type="ECO:0000313" key="5">
    <source>
        <dbReference type="Proteomes" id="UP000030905"/>
    </source>
</evidence>
<accession>A0A0H3J8Z0</accession>
<dbReference type="EMBL" id="JPGY02000001">
    <property type="protein sequence ID" value="KRU12440.1"/>
    <property type="molecule type" value="Genomic_DNA"/>
</dbReference>
<dbReference type="Proteomes" id="UP000030905">
    <property type="component" value="Chromosome"/>
</dbReference>
<keyword evidence="1" id="KW-1133">Transmembrane helix</keyword>
<name>A0A0H3J8Z0_CLOPA</name>